<dbReference type="EnsemblMetazoa" id="AMAM004161-RA">
    <property type="protein sequence ID" value="AMAM004161-PA"/>
    <property type="gene ID" value="AMAM004161"/>
</dbReference>
<evidence type="ECO:0000256" key="1">
    <source>
        <dbReference type="SAM" id="MobiDB-lite"/>
    </source>
</evidence>
<feature type="compositionally biased region" description="Polar residues" evidence="1">
    <location>
        <begin position="219"/>
        <end position="233"/>
    </location>
</feature>
<evidence type="ECO:0000313" key="2">
    <source>
        <dbReference type="EnsemblMetazoa" id="AMAM004161-PA"/>
    </source>
</evidence>
<name>A0A182SCR0_9DIPT</name>
<feature type="compositionally biased region" description="Basic and acidic residues" evidence="1">
    <location>
        <begin position="117"/>
        <end position="126"/>
    </location>
</feature>
<feature type="compositionally biased region" description="Basic residues" evidence="1">
    <location>
        <begin position="407"/>
        <end position="417"/>
    </location>
</feature>
<keyword evidence="3" id="KW-1185">Reference proteome</keyword>
<feature type="region of interest" description="Disordered" evidence="1">
    <location>
        <begin position="398"/>
        <end position="438"/>
    </location>
</feature>
<dbReference type="AlphaFoldDB" id="A0A182SCR0"/>
<reference evidence="3" key="1">
    <citation type="submission" date="2013-09" db="EMBL/GenBank/DDBJ databases">
        <title>The Genome Sequence of Anopheles maculatus species B.</title>
        <authorList>
            <consortium name="The Broad Institute Genomics Platform"/>
            <person name="Neafsey D.E."/>
            <person name="Besansky N."/>
            <person name="Howell P."/>
            <person name="Walton C."/>
            <person name="Young S.K."/>
            <person name="Zeng Q."/>
            <person name="Gargeya S."/>
            <person name="Fitzgerald M."/>
            <person name="Haas B."/>
            <person name="Abouelleil A."/>
            <person name="Allen A.W."/>
            <person name="Alvarado L."/>
            <person name="Arachchi H.M."/>
            <person name="Berlin A.M."/>
            <person name="Chapman S.B."/>
            <person name="Gainer-Dewar J."/>
            <person name="Goldberg J."/>
            <person name="Griggs A."/>
            <person name="Gujja S."/>
            <person name="Hansen M."/>
            <person name="Howarth C."/>
            <person name="Imamovic A."/>
            <person name="Ireland A."/>
            <person name="Larimer J."/>
            <person name="McCowan C."/>
            <person name="Murphy C."/>
            <person name="Pearson M."/>
            <person name="Poon T.W."/>
            <person name="Priest M."/>
            <person name="Roberts A."/>
            <person name="Saif S."/>
            <person name="Shea T."/>
            <person name="Sisk P."/>
            <person name="Sykes S."/>
            <person name="Wortman J."/>
            <person name="Nusbaum C."/>
            <person name="Birren B."/>
        </authorList>
    </citation>
    <scope>NUCLEOTIDE SEQUENCE [LARGE SCALE GENOMIC DNA]</scope>
    <source>
        <strain evidence="3">maculatus3</strain>
    </source>
</reference>
<feature type="region of interest" description="Disordered" evidence="1">
    <location>
        <begin position="106"/>
        <end position="190"/>
    </location>
</feature>
<proteinExistence type="predicted"/>
<protein>
    <submittedName>
        <fullName evidence="2">Uncharacterized protein</fullName>
    </submittedName>
</protein>
<dbReference type="Proteomes" id="UP000075901">
    <property type="component" value="Unassembled WGS sequence"/>
</dbReference>
<feature type="compositionally biased region" description="Basic residues" evidence="1">
    <location>
        <begin position="132"/>
        <end position="148"/>
    </location>
</feature>
<feature type="compositionally biased region" description="Polar residues" evidence="1">
    <location>
        <begin position="174"/>
        <end position="186"/>
    </location>
</feature>
<feature type="compositionally biased region" description="Acidic residues" evidence="1">
    <location>
        <begin position="244"/>
        <end position="253"/>
    </location>
</feature>
<organism evidence="2 3">
    <name type="scientific">Anopheles maculatus</name>
    <dbReference type="NCBI Taxonomy" id="74869"/>
    <lineage>
        <taxon>Eukaryota</taxon>
        <taxon>Metazoa</taxon>
        <taxon>Ecdysozoa</taxon>
        <taxon>Arthropoda</taxon>
        <taxon>Hexapoda</taxon>
        <taxon>Insecta</taxon>
        <taxon>Pterygota</taxon>
        <taxon>Neoptera</taxon>
        <taxon>Endopterygota</taxon>
        <taxon>Diptera</taxon>
        <taxon>Nematocera</taxon>
        <taxon>Culicoidea</taxon>
        <taxon>Culicidae</taxon>
        <taxon>Anophelinae</taxon>
        <taxon>Anopheles</taxon>
        <taxon>Anopheles maculatus group</taxon>
    </lineage>
</organism>
<accession>A0A182SCR0</accession>
<sequence length="506" mass="54967">MVGNRDKIEASISVQRALPKHQGKYQCNALYKNYHQLYVYRNGTLLGHSGLPASPGSSGTGSSRTVEKHHDEMQLMLSTVKSTLVAPLSVEHHHFTTAVALAPGPAVVDEEFPGGPLERERDRESPKSPGHSTHHHRQQTGPGHRHHTGSSGEKKLASQQQHATSPDKDDSKRFVSQTTTLEQENSLLPEEVLEQTVEDLDDYTPILHPDKLTPIGRASSPTGKQPKHSSTGRVQPPPPLMEAREDEDDEDGDTETRDMINLETAVGVDNIEDLVEPDTEIVIESKAISLEDDNIDRLIQNKSDINGIILVDSLEEMASRKAPGEDNTALMPLHPPVVESVMRIGNVSTSHQGFPVATIDSTIASMAGSTAVTKEGLIIVPTITSTSSTMAPPPGVVGGGEQDGTVHHGHHHHHHEHHTTTTTTTTTTKATTTTTVPTTTTSITTTTAAATAATLTTTAAGEDTRIYLPRIIWLFIWGDKRTILFLQAIVFKFFLQKKEGMIDQSD</sequence>
<feature type="compositionally biased region" description="Low complexity" evidence="1">
    <location>
        <begin position="420"/>
        <end position="438"/>
    </location>
</feature>
<evidence type="ECO:0000313" key="3">
    <source>
        <dbReference type="Proteomes" id="UP000075901"/>
    </source>
</evidence>
<reference evidence="2" key="2">
    <citation type="submission" date="2020-05" db="UniProtKB">
        <authorList>
            <consortium name="EnsemblMetazoa"/>
        </authorList>
    </citation>
    <scope>IDENTIFICATION</scope>
    <source>
        <strain evidence="2">maculatus3</strain>
    </source>
</reference>
<dbReference type="VEuPathDB" id="VectorBase:AMAM004161"/>
<feature type="region of interest" description="Disordered" evidence="1">
    <location>
        <begin position="203"/>
        <end position="254"/>
    </location>
</feature>